<dbReference type="PANTHER" id="PTHR47990">
    <property type="entry name" value="2-OXOGLUTARATE (2OG) AND FE(II)-DEPENDENT OXYGENASE SUPERFAMILY PROTEIN-RELATED"/>
    <property type="match status" value="1"/>
</dbReference>
<dbReference type="InterPro" id="IPR050231">
    <property type="entry name" value="Iron_ascorbate_oxido_reductase"/>
</dbReference>
<dbReference type="SUPFAM" id="SSF51197">
    <property type="entry name" value="Clavaminate synthase-like"/>
    <property type="match status" value="1"/>
</dbReference>
<keyword evidence="3" id="KW-1185">Reference proteome</keyword>
<protein>
    <submittedName>
        <fullName evidence="2">Unplaced genomic scaffold GYMLUscaffold_24, whole genome shotgun sequence</fullName>
    </submittedName>
</protein>
<organism evidence="2 3">
    <name type="scientific">Collybiopsis luxurians FD-317 M1</name>
    <dbReference type="NCBI Taxonomy" id="944289"/>
    <lineage>
        <taxon>Eukaryota</taxon>
        <taxon>Fungi</taxon>
        <taxon>Dikarya</taxon>
        <taxon>Basidiomycota</taxon>
        <taxon>Agaricomycotina</taxon>
        <taxon>Agaricomycetes</taxon>
        <taxon>Agaricomycetidae</taxon>
        <taxon>Agaricales</taxon>
        <taxon>Marasmiineae</taxon>
        <taxon>Omphalotaceae</taxon>
        <taxon>Collybiopsis</taxon>
        <taxon>Collybiopsis luxurians</taxon>
    </lineage>
</organism>
<reference evidence="2 3" key="1">
    <citation type="submission" date="2014-04" db="EMBL/GenBank/DDBJ databases">
        <title>Evolutionary Origins and Diversification of the Mycorrhizal Mutualists.</title>
        <authorList>
            <consortium name="DOE Joint Genome Institute"/>
            <consortium name="Mycorrhizal Genomics Consortium"/>
            <person name="Kohler A."/>
            <person name="Kuo A."/>
            <person name="Nagy L.G."/>
            <person name="Floudas D."/>
            <person name="Copeland A."/>
            <person name="Barry K.W."/>
            <person name="Cichocki N."/>
            <person name="Veneault-Fourrey C."/>
            <person name="LaButti K."/>
            <person name="Lindquist E.A."/>
            <person name="Lipzen A."/>
            <person name="Lundell T."/>
            <person name="Morin E."/>
            <person name="Murat C."/>
            <person name="Riley R."/>
            <person name="Ohm R."/>
            <person name="Sun H."/>
            <person name="Tunlid A."/>
            <person name="Henrissat B."/>
            <person name="Grigoriev I.V."/>
            <person name="Hibbett D.S."/>
            <person name="Martin F."/>
        </authorList>
    </citation>
    <scope>NUCLEOTIDE SEQUENCE [LARGE SCALE GENOMIC DNA]</scope>
    <source>
        <strain evidence="2 3">FD-317 M1</strain>
    </source>
</reference>
<dbReference type="HOGENOM" id="CLU_063278_0_0_1"/>
<accession>A0A0D0BYY8</accession>
<feature type="region of interest" description="Disordered" evidence="1">
    <location>
        <begin position="281"/>
        <end position="304"/>
    </location>
</feature>
<dbReference type="EMBL" id="KN834772">
    <property type="protein sequence ID" value="KIK61046.1"/>
    <property type="molecule type" value="Genomic_DNA"/>
</dbReference>
<feature type="compositionally biased region" description="Low complexity" evidence="1">
    <location>
        <begin position="293"/>
        <end position="303"/>
    </location>
</feature>
<dbReference type="AlphaFoldDB" id="A0A0D0BYY8"/>
<evidence type="ECO:0000313" key="3">
    <source>
        <dbReference type="Proteomes" id="UP000053593"/>
    </source>
</evidence>
<name>A0A0D0BYY8_9AGAR</name>
<sequence length="391" mass="42949">MKILDHLHRKRKFTSIPSVNSPSPPSFPPPSGPPPPPTDHRPPLIQVPLPKVQPWHQPALSEQGWTTITFSNHPPPSPSSSPHSSTPDPFLTSLQALFSASKSFFALPPSYKSTFETKSGSEEGWTCIPGEKEFITLRSTDNCPPELFSAVSEAWVQAGQVLNDTLARIAETLGLPPHSLTAYSEPCAEFRKERTATMLRLFRYEGNEEKVVAEPHCDLGLLSFVMGDSPGLEVWNRHTGSFWAIEKSYDGGPAGSLLVGRQLQRLSNGRYMAGGHRVQAYGAEQDPSKVESESSPTSSSPSEGPYRYSIVFVLRAHSPVPIDTDLLTTEITGPFSDPLKCSAGELFTETKRRHYNINTGIKQREEQKKTLKEKKVLPLQARGSVVNPGTG</sequence>
<dbReference type="OrthoDB" id="288590at2759"/>
<dbReference type="Proteomes" id="UP000053593">
    <property type="component" value="Unassembled WGS sequence"/>
</dbReference>
<gene>
    <name evidence="2" type="ORF">GYMLUDRAFT_43145</name>
</gene>
<evidence type="ECO:0000256" key="1">
    <source>
        <dbReference type="SAM" id="MobiDB-lite"/>
    </source>
</evidence>
<evidence type="ECO:0000313" key="2">
    <source>
        <dbReference type="EMBL" id="KIK61046.1"/>
    </source>
</evidence>
<feature type="region of interest" description="Disordered" evidence="1">
    <location>
        <begin position="1"/>
        <end position="88"/>
    </location>
</feature>
<proteinExistence type="predicted"/>
<dbReference type="InterPro" id="IPR027443">
    <property type="entry name" value="IPNS-like_sf"/>
</dbReference>
<feature type="compositionally biased region" description="Pro residues" evidence="1">
    <location>
        <begin position="22"/>
        <end position="37"/>
    </location>
</feature>
<dbReference type="Gene3D" id="2.60.120.330">
    <property type="entry name" value="B-lactam Antibiotic, Isopenicillin N Synthase, Chain"/>
    <property type="match status" value="1"/>
</dbReference>